<dbReference type="Gene3D" id="3.30.810.10">
    <property type="entry name" value="2-Layer Sandwich"/>
    <property type="match status" value="1"/>
</dbReference>
<protein>
    <recommendedName>
        <fullName evidence="3">PIPK domain-containing protein</fullName>
    </recommendedName>
</protein>
<feature type="compositionally biased region" description="Basic and acidic residues" evidence="2">
    <location>
        <begin position="1"/>
        <end position="16"/>
    </location>
</feature>
<gene>
    <name evidence="4" type="ORF">SRAS04492_LOCUS3342</name>
</gene>
<proteinExistence type="predicted"/>
<evidence type="ECO:0000313" key="4">
    <source>
        <dbReference type="EMBL" id="CAE0231544.1"/>
    </source>
</evidence>
<keyword evidence="1" id="KW-0418">Kinase</keyword>
<evidence type="ECO:0000256" key="2">
    <source>
        <dbReference type="SAM" id="MobiDB-lite"/>
    </source>
</evidence>
<dbReference type="GO" id="GO:0046854">
    <property type="term" value="P:phosphatidylinositol phosphate biosynthetic process"/>
    <property type="evidence" value="ECO:0007669"/>
    <property type="project" value="TreeGrafter"/>
</dbReference>
<name>A0A7S3CLM6_9SPIT</name>
<dbReference type="PANTHER" id="PTHR23086">
    <property type="entry name" value="PHOSPHATIDYLINOSITOL-4-PHOSPHATE 5-KINASE"/>
    <property type="match status" value="1"/>
</dbReference>
<feature type="region of interest" description="Disordered" evidence="2">
    <location>
        <begin position="1"/>
        <end position="20"/>
    </location>
</feature>
<keyword evidence="1" id="KW-0067">ATP-binding</keyword>
<dbReference type="AlphaFoldDB" id="A0A7S3CLM6"/>
<dbReference type="InterPro" id="IPR027483">
    <property type="entry name" value="PInositol-4-P-4/5-kinase_C_sf"/>
</dbReference>
<dbReference type="GO" id="GO:0005524">
    <property type="term" value="F:ATP binding"/>
    <property type="evidence" value="ECO:0007669"/>
    <property type="project" value="UniProtKB-UniRule"/>
</dbReference>
<sequence length="130" mass="15767">MKIEEEREEERRRENRNSVQFKNPQLYKQTIKDIQGNRHAFMSTSGKFIYHIGVIDYLQDFNFSKLLENSYKSLIDHPDMISAVPPKKYCTRFFDFMQSHVIVNQTVSQIKVEEIKFERILERQSLKRRY</sequence>
<dbReference type="EMBL" id="HBIA01006571">
    <property type="protein sequence ID" value="CAE0231544.1"/>
    <property type="molecule type" value="Transcribed_RNA"/>
</dbReference>
<keyword evidence="1" id="KW-0547">Nucleotide-binding</keyword>
<evidence type="ECO:0000256" key="1">
    <source>
        <dbReference type="PROSITE-ProRule" id="PRU00781"/>
    </source>
</evidence>
<dbReference type="GO" id="GO:0016308">
    <property type="term" value="F:1-phosphatidylinositol-4-phosphate 5-kinase activity"/>
    <property type="evidence" value="ECO:0007669"/>
    <property type="project" value="TreeGrafter"/>
</dbReference>
<evidence type="ECO:0000259" key="3">
    <source>
        <dbReference type="PROSITE" id="PS51455"/>
    </source>
</evidence>
<feature type="domain" description="PIPK" evidence="3">
    <location>
        <begin position="1"/>
        <end position="101"/>
    </location>
</feature>
<accession>A0A7S3CLM6</accession>
<keyword evidence="1" id="KW-0808">Transferase</keyword>
<reference evidence="4" key="1">
    <citation type="submission" date="2021-01" db="EMBL/GenBank/DDBJ databases">
        <authorList>
            <person name="Corre E."/>
            <person name="Pelletier E."/>
            <person name="Niang G."/>
            <person name="Scheremetjew M."/>
            <person name="Finn R."/>
            <person name="Kale V."/>
            <person name="Holt S."/>
            <person name="Cochrane G."/>
            <person name="Meng A."/>
            <person name="Brown T."/>
            <person name="Cohen L."/>
        </authorList>
    </citation>
    <scope>NUCLEOTIDE SEQUENCE</scope>
    <source>
        <strain evidence="4">Ras09</strain>
    </source>
</reference>
<dbReference type="SUPFAM" id="SSF56104">
    <property type="entry name" value="SAICAR synthase-like"/>
    <property type="match status" value="1"/>
</dbReference>
<dbReference type="GO" id="GO:0005886">
    <property type="term" value="C:plasma membrane"/>
    <property type="evidence" value="ECO:0007669"/>
    <property type="project" value="TreeGrafter"/>
</dbReference>
<dbReference type="PANTHER" id="PTHR23086:SF8">
    <property type="entry name" value="PHOSPHATIDYLINOSITOL 5-PHOSPHATE 4-KINASE, ISOFORM A"/>
    <property type="match status" value="1"/>
</dbReference>
<dbReference type="Pfam" id="PF01504">
    <property type="entry name" value="PIP5K"/>
    <property type="match status" value="1"/>
</dbReference>
<dbReference type="PROSITE" id="PS51455">
    <property type="entry name" value="PIPK"/>
    <property type="match status" value="1"/>
</dbReference>
<organism evidence="4">
    <name type="scientific">Strombidium rassoulzadegani</name>
    <dbReference type="NCBI Taxonomy" id="1082188"/>
    <lineage>
        <taxon>Eukaryota</taxon>
        <taxon>Sar</taxon>
        <taxon>Alveolata</taxon>
        <taxon>Ciliophora</taxon>
        <taxon>Intramacronucleata</taxon>
        <taxon>Spirotrichea</taxon>
        <taxon>Oligotrichia</taxon>
        <taxon>Strombidiidae</taxon>
        <taxon>Strombidium</taxon>
    </lineage>
</organism>
<dbReference type="InterPro" id="IPR023610">
    <property type="entry name" value="PInositol-4/5-P-5/4-kinase"/>
</dbReference>
<dbReference type="InterPro" id="IPR002498">
    <property type="entry name" value="PInositol-4-P-4/5-kinase_core"/>
</dbReference>